<dbReference type="Proteomes" id="UP000271162">
    <property type="component" value="Unassembled WGS sequence"/>
</dbReference>
<reference evidence="12 13" key="2">
    <citation type="submission" date="2018-11" db="EMBL/GenBank/DDBJ databases">
        <authorList>
            <consortium name="Pathogen Informatics"/>
        </authorList>
    </citation>
    <scope>NUCLEOTIDE SEQUENCE [LARGE SCALE GENOMIC DNA]</scope>
</reference>
<dbReference type="InterPro" id="IPR003378">
    <property type="entry name" value="Fringe-like_glycosylTrfase"/>
</dbReference>
<feature type="domain" description="Fringe-like glycosyltransferase" evidence="11">
    <location>
        <begin position="198"/>
        <end position="297"/>
    </location>
</feature>
<dbReference type="Pfam" id="PF02434">
    <property type="entry name" value="Fringe"/>
    <property type="match status" value="1"/>
</dbReference>
<protein>
    <submittedName>
        <fullName evidence="14">Beta-1,3-glucosyltransferase (inferred by orthology to a human protein)</fullName>
    </submittedName>
</protein>
<keyword evidence="7 10" id="KW-1133">Transmembrane helix</keyword>
<feature type="transmembrane region" description="Helical" evidence="10">
    <location>
        <begin position="12"/>
        <end position="31"/>
    </location>
</feature>
<keyword evidence="8 10" id="KW-0472">Membrane</keyword>
<gene>
    <name evidence="12" type="ORF">NBR_LOCUS10288</name>
</gene>
<accession>A0A0N4Y3B7</accession>
<keyword evidence="3" id="KW-0328">Glycosyltransferase</keyword>
<dbReference type="Gene3D" id="3.90.550.50">
    <property type="match status" value="1"/>
</dbReference>
<dbReference type="GO" id="GO:0016757">
    <property type="term" value="F:glycosyltransferase activity"/>
    <property type="evidence" value="ECO:0007669"/>
    <property type="project" value="UniProtKB-KW"/>
</dbReference>
<dbReference type="GO" id="GO:0012505">
    <property type="term" value="C:endomembrane system"/>
    <property type="evidence" value="ECO:0007669"/>
    <property type="project" value="UniProtKB-SubCell"/>
</dbReference>
<keyword evidence="13" id="KW-1185">Reference proteome</keyword>
<evidence type="ECO:0000256" key="8">
    <source>
        <dbReference type="ARBA" id="ARBA00023136"/>
    </source>
</evidence>
<keyword evidence="5 10" id="KW-0812">Transmembrane</keyword>
<evidence type="ECO:0000313" key="13">
    <source>
        <dbReference type="Proteomes" id="UP000271162"/>
    </source>
</evidence>
<dbReference type="WBParaSite" id="NBR_0001028701-mRNA-1">
    <property type="protein sequence ID" value="NBR_0001028701-mRNA-1"/>
    <property type="gene ID" value="NBR_0001028701"/>
</dbReference>
<dbReference type="STRING" id="27835.A0A0N4Y3B7"/>
<evidence type="ECO:0000256" key="4">
    <source>
        <dbReference type="ARBA" id="ARBA00022679"/>
    </source>
</evidence>
<dbReference type="EMBL" id="UYSL01020285">
    <property type="protein sequence ID" value="VDL73877.1"/>
    <property type="molecule type" value="Genomic_DNA"/>
</dbReference>
<evidence type="ECO:0000256" key="10">
    <source>
        <dbReference type="SAM" id="Phobius"/>
    </source>
</evidence>
<dbReference type="AlphaFoldDB" id="A0A0N4Y3B7"/>
<evidence type="ECO:0000256" key="3">
    <source>
        <dbReference type="ARBA" id="ARBA00022676"/>
    </source>
</evidence>
<dbReference type="PANTHER" id="PTHR10811">
    <property type="entry name" value="FRINGE-RELATED"/>
    <property type="match status" value="1"/>
</dbReference>
<keyword evidence="4" id="KW-0808">Transferase</keyword>
<evidence type="ECO:0000256" key="6">
    <source>
        <dbReference type="ARBA" id="ARBA00022968"/>
    </source>
</evidence>
<evidence type="ECO:0000313" key="12">
    <source>
        <dbReference type="EMBL" id="VDL73877.1"/>
    </source>
</evidence>
<evidence type="ECO:0000256" key="1">
    <source>
        <dbReference type="ARBA" id="ARBA00004606"/>
    </source>
</evidence>
<evidence type="ECO:0000259" key="11">
    <source>
        <dbReference type="Pfam" id="PF02434"/>
    </source>
</evidence>
<organism evidence="14">
    <name type="scientific">Nippostrongylus brasiliensis</name>
    <name type="common">Rat hookworm</name>
    <dbReference type="NCBI Taxonomy" id="27835"/>
    <lineage>
        <taxon>Eukaryota</taxon>
        <taxon>Metazoa</taxon>
        <taxon>Ecdysozoa</taxon>
        <taxon>Nematoda</taxon>
        <taxon>Chromadorea</taxon>
        <taxon>Rhabditida</taxon>
        <taxon>Rhabditina</taxon>
        <taxon>Rhabditomorpha</taxon>
        <taxon>Strongyloidea</taxon>
        <taxon>Heligmosomidae</taxon>
        <taxon>Nippostrongylus</taxon>
    </lineage>
</organism>
<dbReference type="OMA" id="IAANCEC"/>
<evidence type="ECO:0000256" key="7">
    <source>
        <dbReference type="ARBA" id="ARBA00022989"/>
    </source>
</evidence>
<evidence type="ECO:0000313" key="14">
    <source>
        <dbReference type="WBParaSite" id="NBR_0001028701-mRNA-1"/>
    </source>
</evidence>
<evidence type="ECO:0000256" key="9">
    <source>
        <dbReference type="ARBA" id="ARBA00037847"/>
    </source>
</evidence>
<evidence type="ECO:0000256" key="5">
    <source>
        <dbReference type="ARBA" id="ARBA00022692"/>
    </source>
</evidence>
<evidence type="ECO:0000256" key="2">
    <source>
        <dbReference type="ARBA" id="ARBA00008661"/>
    </source>
</evidence>
<proteinExistence type="inferred from homology"/>
<dbReference type="GO" id="GO:0016020">
    <property type="term" value="C:membrane"/>
    <property type="evidence" value="ECO:0007669"/>
    <property type="project" value="UniProtKB-SubCell"/>
</dbReference>
<sequence length="320" mass="35877">MDYRTRGDFIMIFNFISHLVLFILIFSPTIIHHFHGFDTDDDQPFLFPDFAAGVVLSKGLIECLTTALDKSSGKAAISSFSIDAKHELALLVQKLCRTRLQSHPDIVCLEEGEQCGIYFKKLVIEKDIVYNVVFYATPCTVDPPISPDDLFVGVKTYSGFHNIRCHCAKTLVILKHFVDLLDAGKEKYLWLLIADDDTLVIIGERYGYGFSTSGNTGYDYPTGGAGMVFSPSAARAIAANCECPADDSPDDMIIGLCARRLDVSIIHNAAFHQARPIDYPTAYLRRLPAISFHKFDEVDPYKVYMEYLFEPTGTRQKTEL</sequence>
<comment type="similarity">
    <text evidence="2">Belongs to the glycosyltransferase 31 family.</text>
</comment>
<comment type="subcellular location">
    <subcellularLocation>
        <location evidence="9">Endomembrane system</location>
        <topology evidence="9">Single-pass membrane protein</topology>
    </subcellularLocation>
    <subcellularLocation>
        <location evidence="1">Membrane</location>
        <topology evidence="1">Single-pass type II membrane protein</topology>
    </subcellularLocation>
</comment>
<reference evidence="14" key="1">
    <citation type="submission" date="2017-02" db="UniProtKB">
        <authorList>
            <consortium name="WormBaseParasite"/>
        </authorList>
    </citation>
    <scope>IDENTIFICATION</scope>
</reference>
<keyword evidence="6" id="KW-0735">Signal-anchor</keyword>
<name>A0A0N4Y3B7_NIPBR</name>